<name>A0A4Z1FAN5_9HELO</name>
<keyword evidence="3" id="KW-1185">Reference proteome</keyword>
<evidence type="ECO:0000313" key="3">
    <source>
        <dbReference type="Proteomes" id="UP000297910"/>
    </source>
</evidence>
<protein>
    <submittedName>
        <fullName evidence="2">Uncharacterized protein</fullName>
    </submittedName>
</protein>
<comment type="caution">
    <text evidence="2">The sequence shown here is derived from an EMBL/GenBank/DDBJ whole genome shotgun (WGS) entry which is preliminary data.</text>
</comment>
<evidence type="ECO:0000256" key="1">
    <source>
        <dbReference type="SAM" id="MobiDB-lite"/>
    </source>
</evidence>
<organism evidence="2 3">
    <name type="scientific">Botrytis paeoniae</name>
    <dbReference type="NCBI Taxonomy" id="278948"/>
    <lineage>
        <taxon>Eukaryota</taxon>
        <taxon>Fungi</taxon>
        <taxon>Dikarya</taxon>
        <taxon>Ascomycota</taxon>
        <taxon>Pezizomycotina</taxon>
        <taxon>Leotiomycetes</taxon>
        <taxon>Helotiales</taxon>
        <taxon>Sclerotiniaceae</taxon>
        <taxon>Botrytis</taxon>
    </lineage>
</organism>
<dbReference type="AlphaFoldDB" id="A0A4Z1FAN5"/>
<feature type="region of interest" description="Disordered" evidence="1">
    <location>
        <begin position="103"/>
        <end position="123"/>
    </location>
</feature>
<dbReference type="EMBL" id="PQXI01000282">
    <property type="protein sequence ID" value="TGO20598.1"/>
    <property type="molecule type" value="Genomic_DNA"/>
</dbReference>
<gene>
    <name evidence="2" type="ORF">BPAE_0283g00100</name>
</gene>
<proteinExistence type="predicted"/>
<accession>A0A4Z1FAN5</accession>
<sequence>MLRDACRSSLSSSGDEWEEIMEEVRLADNGGYSKEPLIVNELENYFDPDISVTQRRKIIAAKMKIMIDEYKVRRQGLELFVTQIDELYASWYPKKGKESPYLQANGDAWGSSSEDDNIAAGVG</sequence>
<evidence type="ECO:0000313" key="2">
    <source>
        <dbReference type="EMBL" id="TGO20598.1"/>
    </source>
</evidence>
<reference evidence="2 3" key="1">
    <citation type="submission" date="2017-12" db="EMBL/GenBank/DDBJ databases">
        <title>Comparative genomics of Botrytis spp.</title>
        <authorList>
            <person name="Valero-Jimenez C.A."/>
            <person name="Tapia P."/>
            <person name="Veloso J."/>
            <person name="Silva-Moreno E."/>
            <person name="Staats M."/>
            <person name="Valdes J.H."/>
            <person name="Van Kan J.A.L."/>
        </authorList>
    </citation>
    <scope>NUCLEOTIDE SEQUENCE [LARGE SCALE GENOMIC DNA]</scope>
    <source>
        <strain evidence="2 3">Bp0003</strain>
    </source>
</reference>
<dbReference type="Proteomes" id="UP000297910">
    <property type="component" value="Unassembled WGS sequence"/>
</dbReference>